<dbReference type="InterPro" id="IPR029058">
    <property type="entry name" value="AB_hydrolase_fold"/>
</dbReference>
<evidence type="ECO:0000313" key="3">
    <source>
        <dbReference type="EMBL" id="PVY76945.1"/>
    </source>
</evidence>
<dbReference type="PANTHER" id="PTHR46118">
    <property type="entry name" value="PROTEIN ABHD11"/>
    <property type="match status" value="1"/>
</dbReference>
<gene>
    <name evidence="3" type="ORF">C8D92_104177</name>
</gene>
<accession>A0A2U1CXK2</accession>
<comment type="caution">
    <text evidence="3">The sequence shown here is derived from an EMBL/GenBank/DDBJ whole genome shotgun (WGS) entry which is preliminary data.</text>
</comment>
<dbReference type="GO" id="GO:0016787">
    <property type="term" value="F:hydrolase activity"/>
    <property type="evidence" value="ECO:0007669"/>
    <property type="project" value="UniProtKB-KW"/>
</dbReference>
<sequence>MTIPGGYGVSVSLHHRVDGQGPPLILLHGLFGSLENLGGIAQRLSDQWRVHALDLRNHGRSPHSDTMDYPAMAADVKAYMDDAGLDRASVLGHSMGGKVAMELALTWPHSVDRLVVADIAPVAYPPRHDAILDGLMSLDTAALRSRRDADERLAEKVSTPAVRQFLLKNLVRRREGGFGWRMNLPVIADQYEAIAAAPSASGPFTRPTLFIKGAASDYIGEEAREPTTRLFPAASLRMIPETGHWLHAEKPDRFANTVRRFLCAELDRP</sequence>
<reference evidence="3 4" key="1">
    <citation type="submission" date="2018-04" db="EMBL/GenBank/DDBJ databases">
        <title>Genomic Encyclopedia of Type Strains, Phase IV (KMG-IV): sequencing the most valuable type-strain genomes for metagenomic binning, comparative biology and taxonomic classification.</title>
        <authorList>
            <person name="Goeker M."/>
        </authorList>
    </citation>
    <scope>NUCLEOTIDE SEQUENCE [LARGE SCALE GENOMIC DNA]</scope>
    <source>
        <strain evidence="3 4">DSM 28688</strain>
    </source>
</reference>
<evidence type="ECO:0000313" key="4">
    <source>
        <dbReference type="Proteomes" id="UP000245887"/>
    </source>
</evidence>
<organism evidence="3 4">
    <name type="scientific">Tamilnaduibacter salinus</name>
    <dbReference type="NCBI Taxonomy" id="1484056"/>
    <lineage>
        <taxon>Bacteria</taxon>
        <taxon>Pseudomonadati</taxon>
        <taxon>Pseudomonadota</taxon>
        <taxon>Gammaproteobacteria</taxon>
        <taxon>Pseudomonadales</taxon>
        <taxon>Marinobacteraceae</taxon>
        <taxon>Tamilnaduibacter</taxon>
    </lineage>
</organism>
<evidence type="ECO:0000256" key="1">
    <source>
        <dbReference type="ARBA" id="ARBA00022801"/>
    </source>
</evidence>
<dbReference type="PRINTS" id="PR00111">
    <property type="entry name" value="ABHYDROLASE"/>
</dbReference>
<dbReference type="SUPFAM" id="SSF53474">
    <property type="entry name" value="alpha/beta-Hydrolases"/>
    <property type="match status" value="1"/>
</dbReference>
<keyword evidence="1" id="KW-0378">Hydrolase</keyword>
<dbReference type="EMBL" id="QEKQ01000004">
    <property type="protein sequence ID" value="PVY76945.1"/>
    <property type="molecule type" value="Genomic_DNA"/>
</dbReference>
<dbReference type="InterPro" id="IPR000073">
    <property type="entry name" value="AB_hydrolase_1"/>
</dbReference>
<feature type="domain" description="AB hydrolase-1" evidence="2">
    <location>
        <begin position="22"/>
        <end position="251"/>
    </location>
</feature>
<evidence type="ECO:0000259" key="2">
    <source>
        <dbReference type="Pfam" id="PF00561"/>
    </source>
</evidence>
<dbReference type="Proteomes" id="UP000245887">
    <property type="component" value="Unassembled WGS sequence"/>
</dbReference>
<dbReference type="Gene3D" id="3.40.50.1820">
    <property type="entry name" value="alpha/beta hydrolase"/>
    <property type="match status" value="1"/>
</dbReference>
<proteinExistence type="predicted"/>
<protein>
    <submittedName>
        <fullName evidence="3">Esterase</fullName>
    </submittedName>
</protein>
<name>A0A2U1CXK2_9GAMM</name>
<dbReference type="AlphaFoldDB" id="A0A2U1CXK2"/>
<dbReference type="Pfam" id="PF00561">
    <property type="entry name" value="Abhydrolase_1"/>
    <property type="match status" value="1"/>
</dbReference>
<dbReference type="PANTHER" id="PTHR46118:SF4">
    <property type="entry name" value="PROTEIN ABHD11"/>
    <property type="match status" value="1"/>
</dbReference>